<dbReference type="Gene3D" id="1.20.1080.10">
    <property type="entry name" value="Glycerol uptake facilitator protein"/>
    <property type="match status" value="1"/>
</dbReference>
<evidence type="ECO:0000256" key="3">
    <source>
        <dbReference type="ARBA" id="ARBA00022448"/>
    </source>
</evidence>
<evidence type="ECO:0000256" key="6">
    <source>
        <dbReference type="ARBA" id="ARBA00023136"/>
    </source>
</evidence>
<evidence type="ECO:0000313" key="9">
    <source>
        <dbReference type="EMBL" id="MFC6169934.1"/>
    </source>
</evidence>
<name>A0ABW1RDN5_9LACO</name>
<evidence type="ECO:0000256" key="5">
    <source>
        <dbReference type="ARBA" id="ARBA00022989"/>
    </source>
</evidence>
<dbReference type="Pfam" id="PF00230">
    <property type="entry name" value="MIP"/>
    <property type="match status" value="1"/>
</dbReference>
<dbReference type="InterPro" id="IPR050363">
    <property type="entry name" value="MIP/Aquaporin"/>
</dbReference>
<dbReference type="InterPro" id="IPR022357">
    <property type="entry name" value="MIP_CS"/>
</dbReference>
<sequence>MFMDAYLGEFVGTMILIILGAGAGASINLNKAYAKGQGWLYVAFAWGMAVAFGVYVAASFGAPGHLNPAFTIAAAISGMIKWSQVIGFIVAQMLGAFVGAAIVVIHFYPHFKASKNEAEGNTVGIFATKPAINNPVFNFLSEVIATFTFTYITFNLGNFTTGLKPFIVGFVIFAIGASLGSTTGYALNPARDWGPRFAYTILPIPHKTVAHWEYAWVPMCGPIVGAAIAAFLFNLQ</sequence>
<reference evidence="10" key="1">
    <citation type="journal article" date="2019" name="Int. J. Syst. Evol. Microbiol.">
        <title>The Global Catalogue of Microorganisms (GCM) 10K type strain sequencing project: providing services to taxonomists for standard genome sequencing and annotation.</title>
        <authorList>
            <consortium name="The Broad Institute Genomics Platform"/>
            <consortium name="The Broad Institute Genome Sequencing Center for Infectious Disease"/>
            <person name="Wu L."/>
            <person name="Ma J."/>
        </authorList>
    </citation>
    <scope>NUCLEOTIDE SEQUENCE [LARGE SCALE GENOMIC DNA]</scope>
    <source>
        <strain evidence="10">CCM 8904</strain>
    </source>
</reference>
<feature type="transmembrane region" description="Helical" evidence="8">
    <location>
        <begin position="136"/>
        <end position="154"/>
    </location>
</feature>
<evidence type="ECO:0000256" key="4">
    <source>
        <dbReference type="ARBA" id="ARBA00022692"/>
    </source>
</evidence>
<dbReference type="InterPro" id="IPR023271">
    <property type="entry name" value="Aquaporin-like"/>
</dbReference>
<comment type="subcellular location">
    <subcellularLocation>
        <location evidence="1">Membrane</location>
        <topology evidence="1">Multi-pass membrane protein</topology>
    </subcellularLocation>
</comment>
<keyword evidence="5 8" id="KW-1133">Transmembrane helix</keyword>
<dbReference type="PROSITE" id="PS00221">
    <property type="entry name" value="MIP"/>
    <property type="match status" value="1"/>
</dbReference>
<dbReference type="PRINTS" id="PR00783">
    <property type="entry name" value="MINTRINSICP"/>
</dbReference>
<evidence type="ECO:0000256" key="8">
    <source>
        <dbReference type="SAM" id="Phobius"/>
    </source>
</evidence>
<protein>
    <submittedName>
        <fullName evidence="9">MIP/aquaporin family protein</fullName>
    </submittedName>
</protein>
<evidence type="ECO:0000256" key="7">
    <source>
        <dbReference type="RuleBase" id="RU000477"/>
    </source>
</evidence>
<dbReference type="SUPFAM" id="SSF81338">
    <property type="entry name" value="Aquaporin-like"/>
    <property type="match status" value="1"/>
</dbReference>
<dbReference type="InterPro" id="IPR000425">
    <property type="entry name" value="MIP"/>
</dbReference>
<comment type="similarity">
    <text evidence="2 7">Belongs to the MIP/aquaporin (TC 1.A.8) family.</text>
</comment>
<comment type="caution">
    <text evidence="9">The sequence shown here is derived from an EMBL/GenBank/DDBJ whole genome shotgun (WGS) entry which is preliminary data.</text>
</comment>
<keyword evidence="4 7" id="KW-0812">Transmembrane</keyword>
<feature type="transmembrane region" description="Helical" evidence="8">
    <location>
        <begin position="166"/>
        <end position="187"/>
    </location>
</feature>
<keyword evidence="10" id="KW-1185">Reference proteome</keyword>
<feature type="transmembrane region" description="Helical" evidence="8">
    <location>
        <begin position="6"/>
        <end position="27"/>
    </location>
</feature>
<dbReference type="PANTHER" id="PTHR43829:SF9">
    <property type="entry name" value="AQUAPORIN-9"/>
    <property type="match status" value="1"/>
</dbReference>
<evidence type="ECO:0000256" key="1">
    <source>
        <dbReference type="ARBA" id="ARBA00004141"/>
    </source>
</evidence>
<dbReference type="RefSeq" id="WP_263853727.1">
    <property type="nucleotide sequence ID" value="NZ_JBHSSL010000027.1"/>
</dbReference>
<keyword evidence="6 8" id="KW-0472">Membrane</keyword>
<evidence type="ECO:0000256" key="2">
    <source>
        <dbReference type="ARBA" id="ARBA00006175"/>
    </source>
</evidence>
<feature type="transmembrane region" description="Helical" evidence="8">
    <location>
        <begin position="89"/>
        <end position="108"/>
    </location>
</feature>
<gene>
    <name evidence="9" type="ORF">ACFQGP_04980</name>
</gene>
<organism evidence="9 10">
    <name type="scientific">Loigolactobacillus jiayinensis</name>
    <dbReference type="NCBI Taxonomy" id="2486016"/>
    <lineage>
        <taxon>Bacteria</taxon>
        <taxon>Bacillati</taxon>
        <taxon>Bacillota</taxon>
        <taxon>Bacilli</taxon>
        <taxon>Lactobacillales</taxon>
        <taxon>Lactobacillaceae</taxon>
        <taxon>Loigolactobacillus</taxon>
    </lineage>
</organism>
<accession>A0ABW1RDN5</accession>
<feature type="transmembrane region" description="Helical" evidence="8">
    <location>
        <begin position="39"/>
        <end position="58"/>
    </location>
</feature>
<feature type="transmembrane region" description="Helical" evidence="8">
    <location>
        <begin position="215"/>
        <end position="235"/>
    </location>
</feature>
<dbReference type="Proteomes" id="UP001596289">
    <property type="component" value="Unassembled WGS sequence"/>
</dbReference>
<proteinExistence type="inferred from homology"/>
<evidence type="ECO:0000313" key="10">
    <source>
        <dbReference type="Proteomes" id="UP001596289"/>
    </source>
</evidence>
<dbReference type="EMBL" id="JBHSSL010000027">
    <property type="protein sequence ID" value="MFC6169934.1"/>
    <property type="molecule type" value="Genomic_DNA"/>
</dbReference>
<dbReference type="PANTHER" id="PTHR43829">
    <property type="entry name" value="AQUAPORIN OR AQUAGLYCEROPORIN RELATED"/>
    <property type="match status" value="1"/>
</dbReference>
<keyword evidence="3 7" id="KW-0813">Transport</keyword>